<dbReference type="SUPFAM" id="SSF48452">
    <property type="entry name" value="TPR-like"/>
    <property type="match status" value="1"/>
</dbReference>
<organism evidence="1">
    <name type="scientific">marine sediment metagenome</name>
    <dbReference type="NCBI Taxonomy" id="412755"/>
    <lineage>
        <taxon>unclassified sequences</taxon>
        <taxon>metagenomes</taxon>
        <taxon>ecological metagenomes</taxon>
    </lineage>
</organism>
<sequence>VAHRELGLLLAESYTRRGQRDNVYQLLNSLVKKLPNDIPIKRRLLRCKQVFKNLEKTQQLVNDIKSLEGENGWQWRYEQARIWFVQDNFKNRYPQIISLLKENLLANPNDQASRTLLAAAYERAGQLRLAVSTYREALNRSPQDLRIIVPTVAALYKAKEYDHADEILRRAANEKLFHPELKKLELQSHLRRGESRSASDILENLLTNDPNNRSVCLSLALLKIRQNRFTEAGELLSKLKIQEPN</sequence>
<dbReference type="PROSITE" id="PS50005">
    <property type="entry name" value="TPR"/>
    <property type="match status" value="1"/>
</dbReference>
<dbReference type="AlphaFoldDB" id="X0YRH3"/>
<evidence type="ECO:0000313" key="1">
    <source>
        <dbReference type="EMBL" id="GAG39326.1"/>
    </source>
</evidence>
<accession>X0YRH3</accession>
<dbReference type="InterPro" id="IPR019734">
    <property type="entry name" value="TPR_rpt"/>
</dbReference>
<protein>
    <submittedName>
        <fullName evidence="1">Uncharacterized protein</fullName>
    </submittedName>
</protein>
<dbReference type="Pfam" id="PF13176">
    <property type="entry name" value="TPR_7"/>
    <property type="match status" value="1"/>
</dbReference>
<gene>
    <name evidence="1" type="ORF">S01H1_71170</name>
</gene>
<feature type="non-terminal residue" evidence="1">
    <location>
        <position position="245"/>
    </location>
</feature>
<proteinExistence type="predicted"/>
<dbReference type="Gene3D" id="1.25.40.10">
    <property type="entry name" value="Tetratricopeptide repeat domain"/>
    <property type="match status" value="2"/>
</dbReference>
<dbReference type="InterPro" id="IPR011990">
    <property type="entry name" value="TPR-like_helical_dom_sf"/>
</dbReference>
<dbReference type="EMBL" id="BARS01047376">
    <property type="protein sequence ID" value="GAG39326.1"/>
    <property type="molecule type" value="Genomic_DNA"/>
</dbReference>
<reference evidence="1" key="1">
    <citation type="journal article" date="2014" name="Front. Microbiol.">
        <title>High frequency of phylogenetically diverse reductive dehalogenase-homologous genes in deep subseafloor sedimentary metagenomes.</title>
        <authorList>
            <person name="Kawai M."/>
            <person name="Futagami T."/>
            <person name="Toyoda A."/>
            <person name="Takaki Y."/>
            <person name="Nishi S."/>
            <person name="Hori S."/>
            <person name="Arai W."/>
            <person name="Tsubouchi T."/>
            <person name="Morono Y."/>
            <person name="Uchiyama I."/>
            <person name="Ito T."/>
            <person name="Fujiyama A."/>
            <person name="Inagaki F."/>
            <person name="Takami H."/>
        </authorList>
    </citation>
    <scope>NUCLEOTIDE SEQUENCE</scope>
    <source>
        <strain evidence="1">Expedition CK06-06</strain>
    </source>
</reference>
<feature type="non-terminal residue" evidence="1">
    <location>
        <position position="1"/>
    </location>
</feature>
<comment type="caution">
    <text evidence="1">The sequence shown here is derived from an EMBL/GenBank/DDBJ whole genome shotgun (WGS) entry which is preliminary data.</text>
</comment>
<name>X0YRH3_9ZZZZ</name>